<protein>
    <submittedName>
        <fullName evidence="1">Uncharacterized protein</fullName>
    </submittedName>
</protein>
<organism evidence="1 2">
    <name type="scientific">Lysinibacillus composti</name>
    <dbReference type="NCBI Taxonomy" id="720633"/>
    <lineage>
        <taxon>Bacteria</taxon>
        <taxon>Bacillati</taxon>
        <taxon>Bacillota</taxon>
        <taxon>Bacilli</taxon>
        <taxon>Bacillales</taxon>
        <taxon>Bacillaceae</taxon>
        <taxon>Lysinibacillus</taxon>
    </lineage>
</organism>
<gene>
    <name evidence="1" type="ORF">EBB45_01025</name>
</gene>
<accession>A0A3N9UUP9</accession>
<comment type="caution">
    <text evidence="1">The sequence shown here is derived from an EMBL/GenBank/DDBJ whole genome shotgun (WGS) entry which is preliminary data.</text>
</comment>
<sequence>MKRRHFYLDMTSTQIGEGDRYTLARIMTRLTMAKVLEGMGHNVDDLTFFKSCQNYDYYSHDYSDTLEDLIEFLELADAPFEWDSADRILKLNFPKEVHAYSYLAYAIEYGWGEMEMEILEDEDGNEIEIVEVTDEGLVFRLESYNGIPIEFMKAYAEMVKEKNL</sequence>
<dbReference type="Proteomes" id="UP000274033">
    <property type="component" value="Unassembled WGS sequence"/>
</dbReference>
<keyword evidence="2" id="KW-1185">Reference proteome</keyword>
<proteinExistence type="predicted"/>
<dbReference type="EMBL" id="RRCT01000001">
    <property type="protein sequence ID" value="RQW76162.1"/>
    <property type="molecule type" value="Genomic_DNA"/>
</dbReference>
<dbReference type="AlphaFoldDB" id="A0A3N9UUP9"/>
<evidence type="ECO:0000313" key="2">
    <source>
        <dbReference type="Proteomes" id="UP000274033"/>
    </source>
</evidence>
<evidence type="ECO:0000313" key="1">
    <source>
        <dbReference type="EMBL" id="RQW76162.1"/>
    </source>
</evidence>
<name>A0A3N9UUP9_9BACI</name>
<reference evidence="1 2" key="1">
    <citation type="journal article" date="2013" name="J. Microbiol.">
        <title>Lysinibacillus chungkukjangi sp. nov., isolated from Chungkukjang, Korean fermented soybean food.</title>
        <authorList>
            <person name="Kim S.J."/>
            <person name="Jang Y.H."/>
            <person name="Hamada M."/>
            <person name="Ahn J.H."/>
            <person name="Weon H.Y."/>
            <person name="Suzuki K."/>
            <person name="Whang K.S."/>
            <person name="Kwon S.W."/>
        </authorList>
    </citation>
    <scope>NUCLEOTIDE SEQUENCE [LARGE SCALE GENOMIC DNA]</scope>
    <source>
        <strain evidence="1 2">MCCC 1A12701</strain>
    </source>
</reference>
<dbReference type="RefSeq" id="WP_124761725.1">
    <property type="nucleotide sequence ID" value="NZ_JAFBDY010000001.1"/>
</dbReference>